<dbReference type="CDD" id="cd20556">
    <property type="entry name" value="CYCLIN_CABLES"/>
    <property type="match status" value="1"/>
</dbReference>
<sequence>MANSLKKIRSRRRLAAVSFLSNISLDGNYHDSKMKNGAAVKNEILLLSPTDEVLAEESGPEDCFSDCDSAYTKRDSKRNYNVDRQSLSSESDSIIIPLKTYLEDATPPNGRERTKSASDTTQERKALPSYRKRLIHQSDTDRQYGSSSESIGPVTARTKTSPAPPAAILEVNAEKEIKIIKSVQNYKFNGERIVMVTNKHSPFLVCSFIPYLKNYKVRSELRHREGTRKRNISGSRPLSSIGDPLDPFELLGIEKGLEGQEVSYGKLLFPTATVKEFCDRRHNGCEESIEYTAPTSERPRYVVARTKVLTQQPGYKWCFSYDQATQRGTSHSITTSPPSEDAPSSLPTYSPSLLDDPELIAGKHRTLLTFTSYVTSVIDYVRPSDLKREINDKFKIRFPHIQLTLSKLRSIKREMRKIAKAETGIELVTVAQAYVYFEKLILRGLINKQNRKLCAAASLLLSAKLNDIKGDALRALIERTESVFRLNRKELFASEFAVLVALEFGLHIPTWEVFPHYQRLLYES</sequence>
<dbReference type="Pfam" id="PF00134">
    <property type="entry name" value="Cyclin_N"/>
    <property type="match status" value="1"/>
</dbReference>
<dbReference type="GO" id="GO:0051726">
    <property type="term" value="P:regulation of cell cycle"/>
    <property type="evidence" value="ECO:0007669"/>
    <property type="project" value="InterPro"/>
</dbReference>
<keyword evidence="2" id="KW-0597">Phosphoprotein</keyword>
<dbReference type="GO" id="GO:0051301">
    <property type="term" value="P:cell division"/>
    <property type="evidence" value="ECO:0007669"/>
    <property type="project" value="UniProtKB-KW"/>
</dbReference>
<dbReference type="EMBL" id="VVIM01000001">
    <property type="protein sequence ID" value="KAB0804941.1"/>
    <property type="molecule type" value="Genomic_DNA"/>
</dbReference>
<dbReference type="InParanoid" id="A0A1Y1MPZ7"/>
<dbReference type="InterPro" id="IPR006671">
    <property type="entry name" value="Cyclin_N"/>
</dbReference>
<evidence type="ECO:0000259" key="6">
    <source>
        <dbReference type="Pfam" id="PF00134"/>
    </source>
</evidence>
<feature type="region of interest" description="Disordered" evidence="5">
    <location>
        <begin position="100"/>
        <end position="161"/>
    </location>
</feature>
<dbReference type="AlphaFoldDB" id="A0A1Y1MPZ7"/>
<organism evidence="7">
    <name type="scientific">Photinus pyralis</name>
    <name type="common">Common eastern firefly</name>
    <name type="synonym">Lampyris pyralis</name>
    <dbReference type="NCBI Taxonomy" id="7054"/>
    <lineage>
        <taxon>Eukaryota</taxon>
        <taxon>Metazoa</taxon>
        <taxon>Ecdysozoa</taxon>
        <taxon>Arthropoda</taxon>
        <taxon>Hexapoda</taxon>
        <taxon>Insecta</taxon>
        <taxon>Pterygota</taxon>
        <taxon>Neoptera</taxon>
        <taxon>Endopterygota</taxon>
        <taxon>Coleoptera</taxon>
        <taxon>Polyphaga</taxon>
        <taxon>Elateriformia</taxon>
        <taxon>Elateroidea</taxon>
        <taxon>Lampyridae</taxon>
        <taxon>Lampyrinae</taxon>
        <taxon>Photinus</taxon>
    </lineage>
</organism>
<dbReference type="InterPro" id="IPR012388">
    <property type="entry name" value="CABLES1/2"/>
</dbReference>
<feature type="domain" description="Cyclin N-terminal" evidence="6">
    <location>
        <begin position="421"/>
        <end position="506"/>
    </location>
</feature>
<reference evidence="8" key="3">
    <citation type="submission" date="2019-08" db="EMBL/GenBank/DDBJ databases">
        <authorList>
            <consortium name="Photinus pyralis genome working group"/>
            <person name="Fallon T.R."/>
            <person name="Sander Lower S.E."/>
            <person name="Weng J.-K."/>
        </authorList>
    </citation>
    <scope>NUCLEOTIDE SEQUENCE</scope>
    <source>
        <strain evidence="8">1611_PpyrPB1</strain>
        <tissue evidence="8">Whole body</tissue>
    </source>
</reference>
<dbReference type="PANTHER" id="PTHR22896">
    <property type="entry name" value="CDK5 AND ABL1 ENZYME SUBSTRATE 1"/>
    <property type="match status" value="1"/>
</dbReference>
<evidence type="ECO:0000256" key="2">
    <source>
        <dbReference type="ARBA" id="ARBA00022553"/>
    </source>
</evidence>
<dbReference type="OrthoDB" id="5353095at2759"/>
<dbReference type="FunFam" id="1.10.472.10:FF:000020">
    <property type="entry name" value="CDK5 and ABL1 enzyme substrate 1"/>
    <property type="match status" value="1"/>
</dbReference>
<keyword evidence="4" id="KW-0131">Cell cycle</keyword>
<dbReference type="Gene3D" id="1.10.472.10">
    <property type="entry name" value="Cyclin-like"/>
    <property type="match status" value="1"/>
</dbReference>
<dbReference type="InterPro" id="IPR036915">
    <property type="entry name" value="Cyclin-like_sf"/>
</dbReference>
<evidence type="ECO:0000313" key="7">
    <source>
        <dbReference type="EMBL" id="JAV86026.1"/>
    </source>
</evidence>
<feature type="compositionally biased region" description="Polar residues" evidence="5">
    <location>
        <begin position="328"/>
        <end position="338"/>
    </location>
</feature>
<keyword evidence="3" id="KW-0132">Cell division</keyword>
<dbReference type="PIRSF" id="PIRSF025798">
    <property type="entry name" value="Cables"/>
    <property type="match status" value="1"/>
</dbReference>
<accession>A0A1Y1MPZ7</accession>
<evidence type="ECO:0000256" key="1">
    <source>
        <dbReference type="ARBA" id="ARBA00008742"/>
    </source>
</evidence>
<proteinExistence type="inferred from homology"/>
<evidence type="ECO:0000313" key="9">
    <source>
        <dbReference type="Proteomes" id="UP000327044"/>
    </source>
</evidence>
<reference evidence="7" key="1">
    <citation type="journal article" date="2016" name="Sci. Rep.">
        <title>Molecular characterization of firefly nuptial gifts: a multi-omics approach sheds light on postcopulatory sexual selection.</title>
        <authorList>
            <person name="Al-Wathiqui N."/>
            <person name="Fallon T.R."/>
            <person name="South A."/>
            <person name="Weng J.K."/>
            <person name="Lewis S.M."/>
        </authorList>
    </citation>
    <scope>NUCLEOTIDE SEQUENCE</scope>
</reference>
<feature type="region of interest" description="Disordered" evidence="5">
    <location>
        <begin position="328"/>
        <end position="347"/>
    </location>
</feature>
<feature type="compositionally biased region" description="Basic and acidic residues" evidence="5">
    <location>
        <begin position="110"/>
        <end position="126"/>
    </location>
</feature>
<dbReference type="PANTHER" id="PTHR22896:SF0">
    <property type="entry name" value="CYCLIN N-TERMINAL DOMAIN-CONTAINING PROTEIN"/>
    <property type="match status" value="1"/>
</dbReference>
<evidence type="ECO:0000256" key="4">
    <source>
        <dbReference type="ARBA" id="ARBA00023306"/>
    </source>
</evidence>
<evidence type="ECO:0000313" key="8">
    <source>
        <dbReference type="EMBL" id="KAB0804941.1"/>
    </source>
</evidence>
<dbReference type="EMBL" id="GEZM01029634">
    <property type="protein sequence ID" value="JAV86026.1"/>
    <property type="molecule type" value="Transcribed_RNA"/>
</dbReference>
<dbReference type="SUPFAM" id="SSF47954">
    <property type="entry name" value="Cyclin-like"/>
    <property type="match status" value="1"/>
</dbReference>
<reference evidence="8 9" key="2">
    <citation type="journal article" date="2018" name="Elife">
        <title>Firefly genomes illuminate parallel origins of bioluminescence in beetles.</title>
        <authorList>
            <person name="Fallon T.R."/>
            <person name="Lower S.E."/>
            <person name="Chang C.H."/>
            <person name="Bessho-Uehara M."/>
            <person name="Martin G.J."/>
            <person name="Bewick A.J."/>
            <person name="Behringer M."/>
            <person name="Debat H.J."/>
            <person name="Wong I."/>
            <person name="Day J.C."/>
            <person name="Suvorov A."/>
            <person name="Silva C.J."/>
            <person name="Stanger-Hall K.F."/>
            <person name="Hall D.W."/>
            <person name="Schmitz R.J."/>
            <person name="Nelson D.R."/>
            <person name="Lewis S.M."/>
            <person name="Shigenobu S."/>
            <person name="Bybee S.M."/>
            <person name="Larracuente A.M."/>
            <person name="Oba Y."/>
            <person name="Weng J.K."/>
        </authorList>
    </citation>
    <scope>NUCLEOTIDE SEQUENCE [LARGE SCALE GENOMIC DNA]</scope>
    <source>
        <strain evidence="8">1611_PpyrPB1</strain>
        <tissue evidence="8">Whole body</tissue>
    </source>
</reference>
<dbReference type="Proteomes" id="UP000327044">
    <property type="component" value="Unassembled WGS sequence"/>
</dbReference>
<comment type="similarity">
    <text evidence="1">Belongs to the cyclin family.</text>
</comment>
<protein>
    <recommendedName>
        <fullName evidence="6">Cyclin N-terminal domain-containing protein</fullName>
    </recommendedName>
</protein>
<dbReference type="GO" id="GO:0005829">
    <property type="term" value="C:cytosol"/>
    <property type="evidence" value="ECO:0007669"/>
    <property type="project" value="UniProtKB-ARBA"/>
</dbReference>
<evidence type="ECO:0000256" key="3">
    <source>
        <dbReference type="ARBA" id="ARBA00022618"/>
    </source>
</evidence>
<gene>
    <name evidence="8" type="ORF">PPYR_01911</name>
</gene>
<keyword evidence="9" id="KW-1185">Reference proteome</keyword>
<dbReference type="FunCoup" id="A0A1Y1MPZ7">
    <property type="interactions" value="199"/>
</dbReference>
<name>A0A1Y1MPZ7_PHOPY</name>
<evidence type="ECO:0000256" key="5">
    <source>
        <dbReference type="SAM" id="MobiDB-lite"/>
    </source>
</evidence>